<dbReference type="Proteomes" id="UP000259173">
    <property type="component" value="Unassembled WGS sequence"/>
</dbReference>
<protein>
    <submittedName>
        <fullName evidence="3">3-phosphoshikimate 1-carboxyvinyltransferase</fullName>
    </submittedName>
</protein>
<accession>A0A3B9L449</accession>
<feature type="non-terminal residue" evidence="3">
    <location>
        <position position="1"/>
    </location>
</feature>
<dbReference type="AlphaFoldDB" id="A0A3B9L449"/>
<dbReference type="SUPFAM" id="SSF55205">
    <property type="entry name" value="EPT/RTPC-like"/>
    <property type="match status" value="1"/>
</dbReference>
<organism evidence="3 4">
    <name type="scientific">Hyphomonas atlantica</name>
    <dbReference type="NCBI Taxonomy" id="1280948"/>
    <lineage>
        <taxon>Bacteria</taxon>
        <taxon>Pseudomonadati</taxon>
        <taxon>Pseudomonadota</taxon>
        <taxon>Alphaproteobacteria</taxon>
        <taxon>Hyphomonadales</taxon>
        <taxon>Hyphomonadaceae</taxon>
        <taxon>Hyphomonas</taxon>
    </lineage>
</organism>
<feature type="domain" description="Enolpyruvate transferase" evidence="2">
    <location>
        <begin position="1"/>
        <end position="37"/>
    </location>
</feature>
<proteinExistence type="predicted"/>
<dbReference type="GO" id="GO:0016765">
    <property type="term" value="F:transferase activity, transferring alkyl or aryl (other than methyl) groups"/>
    <property type="evidence" value="ECO:0007669"/>
    <property type="project" value="InterPro"/>
</dbReference>
<dbReference type="InterPro" id="IPR036968">
    <property type="entry name" value="Enolpyruvate_Tfrase_sf"/>
</dbReference>
<dbReference type="EMBL" id="DMBR01000418">
    <property type="protein sequence ID" value="HAE95646.1"/>
    <property type="molecule type" value="Genomic_DNA"/>
</dbReference>
<dbReference type="InterPro" id="IPR013792">
    <property type="entry name" value="RNA3'P_cycl/enolpyr_Trfase_a/b"/>
</dbReference>
<reference evidence="3 4" key="1">
    <citation type="journal article" date="2018" name="Nat. Biotechnol.">
        <title>A standardized bacterial taxonomy based on genome phylogeny substantially revises the tree of life.</title>
        <authorList>
            <person name="Parks D.H."/>
            <person name="Chuvochina M."/>
            <person name="Waite D.W."/>
            <person name="Rinke C."/>
            <person name="Skarshewski A."/>
            <person name="Chaumeil P.A."/>
            <person name="Hugenholtz P."/>
        </authorList>
    </citation>
    <scope>NUCLEOTIDE SEQUENCE [LARGE SCALE GENOMIC DNA]</scope>
    <source>
        <strain evidence="3">UBA8557</strain>
    </source>
</reference>
<name>A0A3B9L449_9PROT</name>
<evidence type="ECO:0000256" key="1">
    <source>
        <dbReference type="ARBA" id="ARBA00022679"/>
    </source>
</evidence>
<sequence length="48" mass="5053">DHRIAMSALVMGTASQNPVSVDDISMIATSYPDFLSHMAELGADISEG</sequence>
<comment type="caution">
    <text evidence="3">The sequence shown here is derived from an EMBL/GenBank/DDBJ whole genome shotgun (WGS) entry which is preliminary data.</text>
</comment>
<evidence type="ECO:0000259" key="2">
    <source>
        <dbReference type="Pfam" id="PF00275"/>
    </source>
</evidence>
<dbReference type="Gene3D" id="3.65.10.10">
    <property type="entry name" value="Enolpyruvate transferase domain"/>
    <property type="match status" value="1"/>
</dbReference>
<evidence type="ECO:0000313" key="4">
    <source>
        <dbReference type="Proteomes" id="UP000259173"/>
    </source>
</evidence>
<dbReference type="InterPro" id="IPR001986">
    <property type="entry name" value="Enolpyruvate_Tfrase_dom"/>
</dbReference>
<gene>
    <name evidence="3" type="ORF">DCG65_13910</name>
</gene>
<dbReference type="Pfam" id="PF00275">
    <property type="entry name" value="EPSP_synthase"/>
    <property type="match status" value="1"/>
</dbReference>
<evidence type="ECO:0000313" key="3">
    <source>
        <dbReference type="EMBL" id="HAE95646.1"/>
    </source>
</evidence>
<keyword evidence="1 3" id="KW-0808">Transferase</keyword>